<dbReference type="GO" id="GO:0047516">
    <property type="term" value="F:1,3-propanediol dehydrogenase activity"/>
    <property type="evidence" value="ECO:0007669"/>
    <property type="project" value="UniProtKB-EC"/>
</dbReference>
<dbReference type="InterPro" id="IPR056798">
    <property type="entry name" value="ADH_Fe_C"/>
</dbReference>
<dbReference type="GO" id="GO:0004022">
    <property type="term" value="F:alcohol dehydrogenase (NAD+) activity"/>
    <property type="evidence" value="ECO:0007669"/>
    <property type="project" value="TreeGrafter"/>
</dbReference>
<dbReference type="AlphaFoldDB" id="A0A644XWL7"/>
<organism evidence="2">
    <name type="scientific">bioreactor metagenome</name>
    <dbReference type="NCBI Taxonomy" id="1076179"/>
    <lineage>
        <taxon>unclassified sequences</taxon>
        <taxon>metagenomes</taxon>
        <taxon>ecological metagenomes</taxon>
    </lineage>
</organism>
<dbReference type="EMBL" id="VSSQ01003429">
    <property type="protein sequence ID" value="MPM20642.1"/>
    <property type="molecule type" value="Genomic_DNA"/>
</dbReference>
<sequence>MDALTQGIESYVARHASNATRPLALEGVKLIFGALLTAVRDGSDRAARSAMAEGTLLGAMAFGASGLGAVHGLAHPVGARYHLGHGLVCGVLLPTVMRWNLPAAEPRYAELAAALGLPDAAALIQAADGLRQAAGLPPKLGALGLNEADFDWIVANSRSGSMKSNPRDLSDDDLRLILKQLL</sequence>
<dbReference type="EC" id="1.1.1.202" evidence="2"/>
<evidence type="ECO:0000313" key="2">
    <source>
        <dbReference type="EMBL" id="MPM20642.1"/>
    </source>
</evidence>
<gene>
    <name evidence="2" type="primary">dhaT_6</name>
    <name evidence="2" type="ORF">SDC9_67077</name>
</gene>
<dbReference type="SUPFAM" id="SSF56796">
    <property type="entry name" value="Dehydroquinate synthase-like"/>
    <property type="match status" value="1"/>
</dbReference>
<accession>A0A644XWL7</accession>
<dbReference type="InterPro" id="IPR039697">
    <property type="entry name" value="Alcohol_dehydrogenase_Fe"/>
</dbReference>
<protein>
    <submittedName>
        <fullName evidence="2">1,3-propanediol dehydrogenase</fullName>
        <ecNumber evidence="2">1.1.1.202</ecNumber>
    </submittedName>
</protein>
<dbReference type="PANTHER" id="PTHR11496">
    <property type="entry name" value="ALCOHOL DEHYDROGENASE"/>
    <property type="match status" value="1"/>
</dbReference>
<dbReference type="Gene3D" id="1.20.1090.10">
    <property type="entry name" value="Dehydroquinate synthase-like - alpha domain"/>
    <property type="match status" value="1"/>
</dbReference>
<evidence type="ECO:0000259" key="1">
    <source>
        <dbReference type="Pfam" id="PF25137"/>
    </source>
</evidence>
<name>A0A644XWL7_9ZZZZ</name>
<dbReference type="PANTHER" id="PTHR11496:SF102">
    <property type="entry name" value="ALCOHOL DEHYDROGENASE 4"/>
    <property type="match status" value="1"/>
</dbReference>
<reference evidence="2" key="1">
    <citation type="submission" date="2019-08" db="EMBL/GenBank/DDBJ databases">
        <authorList>
            <person name="Kucharzyk K."/>
            <person name="Murdoch R.W."/>
            <person name="Higgins S."/>
            <person name="Loffler F."/>
        </authorList>
    </citation>
    <scope>NUCLEOTIDE SEQUENCE</scope>
</reference>
<proteinExistence type="predicted"/>
<feature type="domain" description="Fe-containing alcohol dehydrogenase-like C-terminal" evidence="1">
    <location>
        <begin position="1"/>
        <end position="181"/>
    </location>
</feature>
<dbReference type="Pfam" id="PF25137">
    <property type="entry name" value="ADH_Fe_C"/>
    <property type="match status" value="1"/>
</dbReference>
<comment type="caution">
    <text evidence="2">The sequence shown here is derived from an EMBL/GenBank/DDBJ whole genome shotgun (WGS) entry which is preliminary data.</text>
</comment>
<keyword evidence="2" id="KW-0560">Oxidoreductase</keyword>